<sequence>MVAVIQVAIETKNLLDKLRQPPYHETEAIYLSSLYRLNDKKTHVSGVSCLIFCTMCTLCLYKTSRFLPNIS</sequence>
<evidence type="ECO:0000313" key="2">
    <source>
        <dbReference type="Proteomes" id="UP000422744"/>
    </source>
</evidence>
<reference evidence="1 2" key="1">
    <citation type="submission" date="2019-03" db="EMBL/GenBank/DDBJ databases">
        <title>Wolbachia endosymbiont of Haematobia irritans wIrr.</title>
        <authorList>
            <person name="Parry R.H."/>
            <person name="Asgari S."/>
        </authorList>
    </citation>
    <scope>NUCLEOTIDE SEQUENCE [LARGE SCALE GENOMIC DNA]</scope>
    <source>
        <strain evidence="2">wIrr</strain>
    </source>
</reference>
<accession>A0A6I6CPB4</accession>
<dbReference type="Proteomes" id="UP000422744">
    <property type="component" value="Chromosome"/>
</dbReference>
<name>A0A6I6CPB4_WOLPI</name>
<proteinExistence type="predicted"/>
<dbReference type="AlphaFoldDB" id="A0A6I6CPB4"/>
<dbReference type="EMBL" id="CP037426">
    <property type="protein sequence ID" value="QGT16955.1"/>
    <property type="molecule type" value="Genomic_DNA"/>
</dbReference>
<organism evidence="1 2">
    <name type="scientific">Wolbachia pipientis</name>
    <dbReference type="NCBI Taxonomy" id="955"/>
    <lineage>
        <taxon>Bacteria</taxon>
        <taxon>Pseudomonadati</taxon>
        <taxon>Pseudomonadota</taxon>
        <taxon>Alphaproteobacteria</taxon>
        <taxon>Rickettsiales</taxon>
        <taxon>Anaplasmataceae</taxon>
        <taxon>Wolbachieae</taxon>
        <taxon>Wolbachia</taxon>
    </lineage>
</organism>
<evidence type="ECO:0000313" key="1">
    <source>
        <dbReference type="EMBL" id="QGT16955.1"/>
    </source>
</evidence>
<protein>
    <submittedName>
        <fullName evidence="1">Uncharacterized protein</fullName>
    </submittedName>
</protein>
<gene>
    <name evidence="1" type="ORF">E0495_04245</name>
</gene>